<proteinExistence type="predicted"/>
<keyword evidence="4 6" id="KW-0472">Membrane</keyword>
<dbReference type="STRING" id="42251.A0A2T6ZWH2"/>
<accession>A0A2T6ZWH2</accession>
<dbReference type="GO" id="GO:0016020">
    <property type="term" value="C:membrane"/>
    <property type="evidence" value="ECO:0007669"/>
    <property type="project" value="UniProtKB-SubCell"/>
</dbReference>
<feature type="transmembrane region" description="Helical" evidence="6">
    <location>
        <begin position="461"/>
        <end position="482"/>
    </location>
</feature>
<dbReference type="InterPro" id="IPR045863">
    <property type="entry name" value="CorA_TM1_TM2"/>
</dbReference>
<evidence type="ECO:0000256" key="4">
    <source>
        <dbReference type="ARBA" id="ARBA00023136"/>
    </source>
</evidence>
<dbReference type="GO" id="GO:0046873">
    <property type="term" value="F:metal ion transmembrane transporter activity"/>
    <property type="evidence" value="ECO:0007669"/>
    <property type="project" value="InterPro"/>
</dbReference>
<feature type="region of interest" description="Disordered" evidence="5">
    <location>
        <begin position="191"/>
        <end position="229"/>
    </location>
</feature>
<feature type="transmembrane region" description="Helical" evidence="6">
    <location>
        <begin position="408"/>
        <end position="429"/>
    </location>
</feature>
<evidence type="ECO:0000256" key="2">
    <source>
        <dbReference type="ARBA" id="ARBA00022692"/>
    </source>
</evidence>
<keyword evidence="8" id="KW-1185">Reference proteome</keyword>
<name>A0A2T6ZWH2_TUBBO</name>
<evidence type="ECO:0000313" key="8">
    <source>
        <dbReference type="Proteomes" id="UP000244722"/>
    </source>
</evidence>
<comment type="caution">
    <text evidence="7">The sequence shown here is derived from an EMBL/GenBank/DDBJ whole genome shotgun (WGS) entry which is preliminary data.</text>
</comment>
<keyword evidence="3 6" id="KW-1133">Transmembrane helix</keyword>
<comment type="subcellular location">
    <subcellularLocation>
        <location evidence="1">Membrane</location>
        <topology evidence="1">Multi-pass membrane protein</topology>
    </subcellularLocation>
</comment>
<dbReference type="Proteomes" id="UP000244722">
    <property type="component" value="Unassembled WGS sequence"/>
</dbReference>
<evidence type="ECO:0000256" key="1">
    <source>
        <dbReference type="ARBA" id="ARBA00004141"/>
    </source>
</evidence>
<evidence type="ECO:0000256" key="5">
    <source>
        <dbReference type="SAM" id="MobiDB-lite"/>
    </source>
</evidence>
<evidence type="ECO:0000313" key="7">
    <source>
        <dbReference type="EMBL" id="PUU79839.1"/>
    </source>
</evidence>
<keyword evidence="2 6" id="KW-0812">Transmembrane</keyword>
<evidence type="ECO:0000256" key="6">
    <source>
        <dbReference type="SAM" id="Phobius"/>
    </source>
</evidence>
<sequence length="498" mass="56697">MAQKLSLQREGETAFMDAYSRRVRELPGGGRFRTGVSLRAPFKEPTELSGSEDRFILFVSFPYFGKASGEIPSGPQRESVTLLDFNLLGLDAGDRRARMNEGGGADIGEVLVHQARYMIFDNYTMATFRSKEDSAKDQVPLHRFQERIGAFRAMIHMISNRMGLELWTWEKLQASLRKLERDIDQMISDAKTYEDNQGMEEIGDDNPQNRRQSSEEERTRQNNVRKSKQRRVRELLASLNSLSAGLFATISVAQRQIAVLQDIHSVFFTSYRTKTKEYEKGYPLRRNPFHRNVAPIPILSENPEQIWPNTLDTVDEVIRERKSFIKKLKELVENMDIRRKILSAFLRSEQANAAPSGKTAQETTVAVKRTEDAIGKTTEAIEGTKAVIKKTQDVIEKTQNELKQQGQIISSFTLVTTVFLPLSFFASYYGMQTVKTFGDIKSTSTTSTTNTVPVAESKGQFWKPAGIAVGLIELLTLFIVIWKRPFMKRFKKHVKNIV</sequence>
<dbReference type="InterPro" id="IPR002523">
    <property type="entry name" value="MgTranspt_CorA/ZnTranspt_ZntB"/>
</dbReference>
<gene>
    <name evidence="7" type="ORF">B9Z19DRAFT_1124528</name>
</gene>
<reference evidence="7 8" key="1">
    <citation type="submission" date="2017-04" db="EMBL/GenBank/DDBJ databases">
        <title>Draft genome sequence of Tuber borchii Vittad., a whitish edible truffle.</title>
        <authorList>
            <consortium name="DOE Joint Genome Institute"/>
            <person name="Murat C."/>
            <person name="Kuo A."/>
            <person name="Barry K.W."/>
            <person name="Clum A."/>
            <person name="Dockter R.B."/>
            <person name="Fauchery L."/>
            <person name="Iotti M."/>
            <person name="Kohler A."/>
            <person name="Labutti K."/>
            <person name="Lindquist E.A."/>
            <person name="Lipzen A."/>
            <person name="Ohm R.A."/>
            <person name="Wang M."/>
            <person name="Grigoriev I.V."/>
            <person name="Zambonelli A."/>
            <person name="Martin F.M."/>
        </authorList>
    </citation>
    <scope>NUCLEOTIDE SEQUENCE [LARGE SCALE GENOMIC DNA]</scope>
    <source>
        <strain evidence="7 8">Tbo3840</strain>
    </source>
</reference>
<dbReference type="Gene3D" id="1.20.58.340">
    <property type="entry name" value="Magnesium transport protein CorA, transmembrane region"/>
    <property type="match status" value="1"/>
</dbReference>
<protein>
    <submittedName>
        <fullName evidence="7">Uncharacterized protein</fullName>
    </submittedName>
</protein>
<dbReference type="OrthoDB" id="3231000at2759"/>
<dbReference type="EMBL" id="NESQ01000080">
    <property type="protein sequence ID" value="PUU79839.1"/>
    <property type="molecule type" value="Genomic_DNA"/>
</dbReference>
<dbReference type="SUPFAM" id="SSF144083">
    <property type="entry name" value="Magnesium transport protein CorA, transmembrane region"/>
    <property type="match status" value="1"/>
</dbReference>
<organism evidence="7 8">
    <name type="scientific">Tuber borchii</name>
    <name type="common">White truffle</name>
    <dbReference type="NCBI Taxonomy" id="42251"/>
    <lineage>
        <taxon>Eukaryota</taxon>
        <taxon>Fungi</taxon>
        <taxon>Dikarya</taxon>
        <taxon>Ascomycota</taxon>
        <taxon>Pezizomycotina</taxon>
        <taxon>Pezizomycetes</taxon>
        <taxon>Pezizales</taxon>
        <taxon>Tuberaceae</taxon>
        <taxon>Tuber</taxon>
    </lineage>
</organism>
<dbReference type="AlphaFoldDB" id="A0A2T6ZWH2"/>
<evidence type="ECO:0000256" key="3">
    <source>
        <dbReference type="ARBA" id="ARBA00022989"/>
    </source>
</evidence>
<dbReference type="Pfam" id="PF01544">
    <property type="entry name" value="CorA"/>
    <property type="match status" value="1"/>
</dbReference>